<dbReference type="EMBL" id="VDUW01000001">
    <property type="protein sequence ID" value="TXL67461.1"/>
    <property type="molecule type" value="Genomic_DNA"/>
</dbReference>
<name>A0A5C8P1R4_9BACI</name>
<dbReference type="AlphaFoldDB" id="A0A5C8P1R4"/>
<organism evidence="1 2">
    <name type="scientific">Cerasibacillus terrae</name>
    <dbReference type="NCBI Taxonomy" id="2498845"/>
    <lineage>
        <taxon>Bacteria</taxon>
        <taxon>Bacillati</taxon>
        <taxon>Bacillota</taxon>
        <taxon>Bacilli</taxon>
        <taxon>Bacillales</taxon>
        <taxon>Bacillaceae</taxon>
        <taxon>Cerasibacillus</taxon>
    </lineage>
</organism>
<evidence type="ECO:0000313" key="2">
    <source>
        <dbReference type="Proteomes" id="UP000321574"/>
    </source>
</evidence>
<dbReference type="OrthoDB" id="2887155at2"/>
<sequence length="79" mass="9565">MDKDDQTHKKFLEEQIQWCKKQDHILVEIGTKLYEMKRIAEYSLEYELTLAETDRLNDQLHELKCKIQSLEKQLHPVVH</sequence>
<gene>
    <name evidence="1" type="ORF">FHP05_00095</name>
</gene>
<dbReference type="RefSeq" id="WP_147664906.1">
    <property type="nucleotide sequence ID" value="NZ_VDUW01000001.1"/>
</dbReference>
<dbReference type="Proteomes" id="UP000321574">
    <property type="component" value="Unassembled WGS sequence"/>
</dbReference>
<keyword evidence="2" id="KW-1185">Reference proteome</keyword>
<reference evidence="1 2" key="1">
    <citation type="submission" date="2019-06" db="EMBL/GenBank/DDBJ databases">
        <title>Cerasibacillus sp. nov., isolated from maize field.</title>
        <authorList>
            <person name="Lin S.-Y."/>
            <person name="Tsai C.-F."/>
            <person name="Young C.-C."/>
        </authorList>
    </citation>
    <scope>NUCLEOTIDE SEQUENCE [LARGE SCALE GENOMIC DNA]</scope>
    <source>
        <strain evidence="1 2">CC-CFT480</strain>
    </source>
</reference>
<protein>
    <submittedName>
        <fullName evidence="1">Uncharacterized protein</fullName>
    </submittedName>
</protein>
<comment type="caution">
    <text evidence="1">The sequence shown here is derived from an EMBL/GenBank/DDBJ whole genome shotgun (WGS) entry which is preliminary data.</text>
</comment>
<proteinExistence type="predicted"/>
<evidence type="ECO:0000313" key="1">
    <source>
        <dbReference type="EMBL" id="TXL67461.1"/>
    </source>
</evidence>
<accession>A0A5C8P1R4</accession>